<accession>A0A507EZA5</accession>
<organism evidence="7 8">
    <name type="scientific">Chytriomyces confervae</name>
    <dbReference type="NCBI Taxonomy" id="246404"/>
    <lineage>
        <taxon>Eukaryota</taxon>
        <taxon>Fungi</taxon>
        <taxon>Fungi incertae sedis</taxon>
        <taxon>Chytridiomycota</taxon>
        <taxon>Chytridiomycota incertae sedis</taxon>
        <taxon>Chytridiomycetes</taxon>
        <taxon>Chytridiales</taxon>
        <taxon>Chytriomycetaceae</taxon>
        <taxon>Chytriomyces</taxon>
    </lineage>
</organism>
<reference evidence="7 8" key="1">
    <citation type="journal article" date="2019" name="Sci. Rep.">
        <title>Comparative genomics of chytrid fungi reveal insights into the obligate biotrophic and pathogenic lifestyle of Synchytrium endobioticum.</title>
        <authorList>
            <person name="van de Vossenberg B.T.L.H."/>
            <person name="Warris S."/>
            <person name="Nguyen H.D.T."/>
            <person name="van Gent-Pelzer M.P.E."/>
            <person name="Joly D.L."/>
            <person name="van de Geest H.C."/>
            <person name="Bonants P.J.M."/>
            <person name="Smith D.S."/>
            <person name="Levesque C.A."/>
            <person name="van der Lee T.A.J."/>
        </authorList>
    </citation>
    <scope>NUCLEOTIDE SEQUENCE [LARGE SCALE GENOMIC DNA]</scope>
    <source>
        <strain evidence="7 8">CBS 675.73</strain>
    </source>
</reference>
<keyword evidence="4" id="KW-0067">ATP-binding</keyword>
<keyword evidence="5" id="KW-0175">Coiled coil</keyword>
<dbReference type="GO" id="GO:0005524">
    <property type="term" value="F:ATP binding"/>
    <property type="evidence" value="ECO:0007669"/>
    <property type="project" value="UniProtKB-KW"/>
</dbReference>
<feature type="domain" description="Protein kinase" evidence="6">
    <location>
        <begin position="229"/>
        <end position="504"/>
    </location>
</feature>
<gene>
    <name evidence="7" type="ORF">CcCBS67573_g06907</name>
</gene>
<keyword evidence="1" id="KW-0808">Transferase</keyword>
<dbReference type="InterPro" id="IPR000719">
    <property type="entry name" value="Prot_kinase_dom"/>
</dbReference>
<comment type="caution">
    <text evidence="7">The sequence shown here is derived from an EMBL/GenBank/DDBJ whole genome shotgun (WGS) entry which is preliminary data.</text>
</comment>
<evidence type="ECO:0000256" key="3">
    <source>
        <dbReference type="ARBA" id="ARBA00022777"/>
    </source>
</evidence>
<evidence type="ECO:0000313" key="7">
    <source>
        <dbReference type="EMBL" id="TPX69204.1"/>
    </source>
</evidence>
<dbReference type="GO" id="GO:0004674">
    <property type="term" value="F:protein serine/threonine kinase activity"/>
    <property type="evidence" value="ECO:0007669"/>
    <property type="project" value="TreeGrafter"/>
</dbReference>
<proteinExistence type="predicted"/>
<name>A0A507EZA5_9FUNG</name>
<dbReference type="PROSITE" id="PS00108">
    <property type="entry name" value="PROTEIN_KINASE_ST"/>
    <property type="match status" value="1"/>
</dbReference>
<evidence type="ECO:0000256" key="1">
    <source>
        <dbReference type="ARBA" id="ARBA00022679"/>
    </source>
</evidence>
<dbReference type="InterPro" id="IPR001245">
    <property type="entry name" value="Ser-Thr/Tyr_kinase_cat_dom"/>
</dbReference>
<keyword evidence="3" id="KW-0418">Kinase</keyword>
<dbReference type="Pfam" id="PF07714">
    <property type="entry name" value="PK_Tyr_Ser-Thr"/>
    <property type="match status" value="1"/>
</dbReference>
<dbReference type="EMBL" id="QEAP01000323">
    <property type="protein sequence ID" value="TPX69204.1"/>
    <property type="molecule type" value="Genomic_DNA"/>
</dbReference>
<dbReference type="Proteomes" id="UP000320333">
    <property type="component" value="Unassembled WGS sequence"/>
</dbReference>
<dbReference type="PANTHER" id="PTHR44329">
    <property type="entry name" value="SERINE/THREONINE-PROTEIN KINASE TNNI3K-RELATED"/>
    <property type="match status" value="1"/>
</dbReference>
<dbReference type="SUPFAM" id="SSF56112">
    <property type="entry name" value="Protein kinase-like (PK-like)"/>
    <property type="match status" value="1"/>
</dbReference>
<dbReference type="PANTHER" id="PTHR44329:SF288">
    <property type="entry name" value="MITOGEN-ACTIVATED PROTEIN KINASE KINASE KINASE 20"/>
    <property type="match status" value="1"/>
</dbReference>
<dbReference type="STRING" id="246404.A0A507EZA5"/>
<dbReference type="PROSITE" id="PS50011">
    <property type="entry name" value="PROTEIN_KINASE_DOM"/>
    <property type="match status" value="1"/>
</dbReference>
<evidence type="ECO:0000256" key="4">
    <source>
        <dbReference type="ARBA" id="ARBA00022840"/>
    </source>
</evidence>
<dbReference type="OrthoDB" id="2146423at2759"/>
<dbReference type="AlphaFoldDB" id="A0A507EZA5"/>
<evidence type="ECO:0000313" key="8">
    <source>
        <dbReference type="Proteomes" id="UP000320333"/>
    </source>
</evidence>
<evidence type="ECO:0000256" key="2">
    <source>
        <dbReference type="ARBA" id="ARBA00022741"/>
    </source>
</evidence>
<evidence type="ECO:0000256" key="5">
    <source>
        <dbReference type="SAM" id="Coils"/>
    </source>
</evidence>
<evidence type="ECO:0000259" key="6">
    <source>
        <dbReference type="PROSITE" id="PS50011"/>
    </source>
</evidence>
<feature type="coiled-coil region" evidence="5">
    <location>
        <begin position="154"/>
        <end position="181"/>
    </location>
</feature>
<sequence>METTTVPDAATQLDHLLTLEDCDGNSSLRHYAASLGRIVARLKTLAQAANQIQRLVGADASCVTMVESLVEAVALFVAKLGNSKFMHTLVNRDAVADRIAAFNQEISAAASTIAIQIELDSKNWADEDREDRRLDKEELDLTLQHLVDNDYKILNALELKQNEYMEAMEALQKNLADHVDKALERNLDRIFMERALNCLRRASEATVPGVSANSKEASPPEWVLTSWEIDIGDTVAQGGFAEVLKATWLNHTTVAVKRLHMRLETKRMREDFMREVKTWFPLRHPNILPLLGACATADRPFMVSPFMKRGHSLQYLDWCSDRFGNECIESRGVKLLYEVSLGMQYLHSRGVVHGDLKAVNVLVDEYGNANVADFGFASLKQFSSTRMTTSAKGAANFGGTLRWMSPERLQGERLTPPVDVYAFAMTCYELLTGGDVPLSDIPDPLLYQHIVHNNRRPILPIENAPASYPNTCKQIQRLMKVSWDPNPLARPSFGSIAITMKSVVCDVVAPGKGKAVVDVIAPSVLESQSGGTYRNSQAVESLAIEAFGGDAIKNPAFGNTKLAEPTEFNDVIHFEPGTWGSLVNDLLPVFPPHQQKEIKTGIFMFGKQLCDSINEISGSGEFQTFLYNVKMAAAMETSSVRFMEFMQRPSVDLGEQRIKMQLHLALTKLGSKTRLLHPPPQHLHQFSTQNQQQRSSLSRIFETIYESLQQLYHSPISLVTANGLGVSVGSSVSEFHLNRNSDNTVVYERDSGSCADGCGGSDLASRVGGGSHTSARKQISHVEQTRIVHGLRGPSA</sequence>
<dbReference type="Gene3D" id="1.10.510.10">
    <property type="entry name" value="Transferase(Phosphotransferase) domain 1"/>
    <property type="match status" value="1"/>
</dbReference>
<protein>
    <recommendedName>
        <fullName evidence="6">Protein kinase domain-containing protein</fullName>
    </recommendedName>
</protein>
<dbReference type="InterPro" id="IPR008271">
    <property type="entry name" value="Ser/Thr_kinase_AS"/>
</dbReference>
<dbReference type="InterPro" id="IPR051681">
    <property type="entry name" value="Ser/Thr_Kinases-Pseudokinases"/>
</dbReference>
<keyword evidence="2" id="KW-0547">Nucleotide-binding</keyword>
<dbReference type="SMART" id="SM00220">
    <property type="entry name" value="S_TKc"/>
    <property type="match status" value="1"/>
</dbReference>
<dbReference type="InterPro" id="IPR011009">
    <property type="entry name" value="Kinase-like_dom_sf"/>
</dbReference>
<keyword evidence="8" id="KW-1185">Reference proteome</keyword>